<proteinExistence type="predicted"/>
<gene>
    <name evidence="1" type="ORF">ACFFX0_16210</name>
</gene>
<accession>A0ABV5G147</accession>
<sequence length="157" mass="17416">MASADTGETRDDHAVELWGRVINGFEVTNRRIHGAINERFSLSEAEVQVLLNLHRQPELRAPMAKLARAASFSTGGFTKLADKLTQRGLVSRAACADDRRVTFLEFTPEGRRLADELTRLAARLTREAFIDVLGQDTAEDVAEAMSELFRANTPSED</sequence>
<protein>
    <submittedName>
        <fullName evidence="1">MarR family winged helix-turn-helix transcriptional regulator</fullName>
    </submittedName>
</protein>
<dbReference type="PANTHER" id="PTHR33164">
    <property type="entry name" value="TRANSCRIPTIONAL REGULATOR, MARR FAMILY"/>
    <property type="match status" value="1"/>
</dbReference>
<dbReference type="Proteomes" id="UP001589575">
    <property type="component" value="Unassembled WGS sequence"/>
</dbReference>
<dbReference type="EMBL" id="JBHMFI010000001">
    <property type="protein sequence ID" value="MFB9072657.1"/>
    <property type="molecule type" value="Genomic_DNA"/>
</dbReference>
<dbReference type="InterPro" id="IPR036390">
    <property type="entry name" value="WH_DNA-bd_sf"/>
</dbReference>
<comment type="caution">
    <text evidence="1">The sequence shown here is derived from an EMBL/GenBank/DDBJ whole genome shotgun (WGS) entry which is preliminary data.</text>
</comment>
<dbReference type="SMART" id="SM00347">
    <property type="entry name" value="HTH_MARR"/>
    <property type="match status" value="1"/>
</dbReference>
<dbReference type="SUPFAM" id="SSF46785">
    <property type="entry name" value="Winged helix' DNA-binding domain"/>
    <property type="match status" value="1"/>
</dbReference>
<reference evidence="1 2" key="1">
    <citation type="submission" date="2024-09" db="EMBL/GenBank/DDBJ databases">
        <authorList>
            <person name="Sun Q."/>
            <person name="Mori K."/>
        </authorList>
    </citation>
    <scope>NUCLEOTIDE SEQUENCE [LARGE SCALE GENOMIC DNA]</scope>
    <source>
        <strain evidence="1 2">CCM 7609</strain>
    </source>
</reference>
<evidence type="ECO:0000313" key="2">
    <source>
        <dbReference type="Proteomes" id="UP001589575"/>
    </source>
</evidence>
<dbReference type="Pfam" id="PF12802">
    <property type="entry name" value="MarR_2"/>
    <property type="match status" value="1"/>
</dbReference>
<dbReference type="InterPro" id="IPR000835">
    <property type="entry name" value="HTH_MarR-typ"/>
</dbReference>
<dbReference type="PROSITE" id="PS50995">
    <property type="entry name" value="HTH_MARR_2"/>
    <property type="match status" value="1"/>
</dbReference>
<dbReference type="Gene3D" id="1.10.10.10">
    <property type="entry name" value="Winged helix-like DNA-binding domain superfamily/Winged helix DNA-binding domain"/>
    <property type="match status" value="1"/>
</dbReference>
<dbReference type="InterPro" id="IPR036388">
    <property type="entry name" value="WH-like_DNA-bd_sf"/>
</dbReference>
<dbReference type="InterPro" id="IPR039422">
    <property type="entry name" value="MarR/SlyA-like"/>
</dbReference>
<name>A0ABV5G147_9MICC</name>
<evidence type="ECO:0000313" key="1">
    <source>
        <dbReference type="EMBL" id="MFB9072657.1"/>
    </source>
</evidence>
<organism evidence="1 2">
    <name type="scientific">Citricoccus parietis</name>
    <dbReference type="NCBI Taxonomy" id="592307"/>
    <lineage>
        <taxon>Bacteria</taxon>
        <taxon>Bacillati</taxon>
        <taxon>Actinomycetota</taxon>
        <taxon>Actinomycetes</taxon>
        <taxon>Micrococcales</taxon>
        <taxon>Micrococcaceae</taxon>
        <taxon>Citricoccus</taxon>
    </lineage>
</organism>
<dbReference type="PRINTS" id="PR00598">
    <property type="entry name" value="HTHMARR"/>
</dbReference>
<keyword evidence="2" id="KW-1185">Reference proteome</keyword>
<dbReference type="PANTHER" id="PTHR33164:SF99">
    <property type="entry name" value="MARR FAMILY REGULATORY PROTEIN"/>
    <property type="match status" value="1"/>
</dbReference>